<evidence type="ECO:0000256" key="1">
    <source>
        <dbReference type="SAM" id="Coils"/>
    </source>
</evidence>
<reference evidence="4 5" key="1">
    <citation type="submission" date="2014-06" db="EMBL/GenBank/DDBJ databases">
        <title>Evolutionary Origins and Diversification of the Mycorrhizal Mutualists.</title>
        <authorList>
            <consortium name="DOE Joint Genome Institute"/>
            <consortium name="Mycorrhizal Genomics Consortium"/>
            <person name="Kohler A."/>
            <person name="Kuo A."/>
            <person name="Nagy L.G."/>
            <person name="Floudas D."/>
            <person name="Copeland A."/>
            <person name="Barry K.W."/>
            <person name="Cichocki N."/>
            <person name="Veneault-Fourrey C."/>
            <person name="LaButti K."/>
            <person name="Lindquist E.A."/>
            <person name="Lipzen A."/>
            <person name="Lundell T."/>
            <person name="Morin E."/>
            <person name="Murat C."/>
            <person name="Riley R."/>
            <person name="Ohm R."/>
            <person name="Sun H."/>
            <person name="Tunlid A."/>
            <person name="Henrissat B."/>
            <person name="Grigoriev I.V."/>
            <person name="Hibbett D.S."/>
            <person name="Martin F."/>
        </authorList>
    </citation>
    <scope>NUCLEOTIDE SEQUENCE [LARGE SCALE GENOMIC DNA]</scope>
    <source>
        <strain evidence="4 5">SS14</strain>
    </source>
</reference>
<feature type="domain" description="cDENN" evidence="3">
    <location>
        <begin position="345"/>
        <end position="542"/>
    </location>
</feature>
<dbReference type="InterPro" id="IPR051696">
    <property type="entry name" value="DENN_Domain_GEFs"/>
</dbReference>
<feature type="compositionally biased region" description="Basic residues" evidence="2">
    <location>
        <begin position="270"/>
        <end position="284"/>
    </location>
</feature>
<proteinExistence type="predicted"/>
<dbReference type="InterPro" id="IPR043153">
    <property type="entry name" value="DENN_C"/>
</dbReference>
<feature type="compositionally biased region" description="Low complexity" evidence="2">
    <location>
        <begin position="1125"/>
        <end position="1146"/>
    </location>
</feature>
<feature type="compositionally biased region" description="Low complexity" evidence="2">
    <location>
        <begin position="963"/>
        <end position="972"/>
    </location>
</feature>
<feature type="compositionally biased region" description="Basic and acidic residues" evidence="2">
    <location>
        <begin position="1081"/>
        <end position="1091"/>
    </location>
</feature>
<dbReference type="HOGENOM" id="CLU_004288_0_0_1"/>
<dbReference type="OrthoDB" id="6019893at2759"/>
<dbReference type="PANTHER" id="PTHR12296:SF31">
    <property type="entry name" value="DENN (AEX-3) DOMAIN PROTEIN (AFU_ORTHOLOGUE AFUA_6G11200)"/>
    <property type="match status" value="1"/>
</dbReference>
<feature type="compositionally biased region" description="Acidic residues" evidence="2">
    <location>
        <begin position="945"/>
        <end position="955"/>
    </location>
</feature>
<feature type="coiled-coil region" evidence="1">
    <location>
        <begin position="681"/>
        <end position="799"/>
    </location>
</feature>
<evidence type="ECO:0000259" key="3">
    <source>
        <dbReference type="SMART" id="SM00799"/>
    </source>
</evidence>
<dbReference type="InterPro" id="IPR001194">
    <property type="entry name" value="cDENN_dom"/>
</dbReference>
<dbReference type="Proteomes" id="UP000054279">
    <property type="component" value="Unassembled WGS sequence"/>
</dbReference>
<evidence type="ECO:0000313" key="4">
    <source>
        <dbReference type="EMBL" id="KIJ27189.1"/>
    </source>
</evidence>
<sequence>MEPIPASNRTSIATSRSVPNVSTSHANHVASLPLCSLYVVSGLAKSPHTWQLADTESVMGLRHSEGAVGRFWRAEVLGSTVSPGAGGSTKKKSRKAREIATLGAGALSKQEVAKMLSKTLKLSFPREVEIVASTLQPASTVHTFTYSIPSNTTSSSVPGGAFRSSIFSSTTHNGTMTDLGLRAAYDDPIVPRPSSTFLGPPPSLADALQVKAATAGGSSSSGDKTIYHGVCLTVWSHADEDRSAAIRRSLENAARARKESTNAPSVQSSARKHRSNQALRKKNSGKGSWPGGEGGPPVESDIDPETEGEVDSVYDGVSESDFDGGASQGGPGGSSLFLPGDTVFWLPYALTLVSRHPIYDLMRDYLTLSWARFSKDVQSHSLQIAKILSHPAPRAGEIVRLDATSSKDKEKEGETASLEVICRFPGGLDFGKGLVDVNFTMYPLFQCLALDNILTICEIALAPTGRVLFLSRHPQMLGIAVSTIKYLVELRGWNGVALPMVHTRDAKIYLEDPGPWIIGLGTEARHVVRPSSEVCICDLDINHVACLSPSPGAVSNNQKREKYRKILLNAFDAYFHPDYAIPSEFKEAFPAGRFRPLCKIQAKRGATASIVAESIKPPEWWNQAKVIQAFDTVLQDKVKKPSLFRRVTSFGAVKKMPQLSPAEQLAQITIRRRATAFVDARDDLETKIGRLSRRLNFLMTESDLWKEKFITFESYAEKLSGEAAELRSKINKEQKESKRLSSMITSTASEKMKLEDRLRETEGAHRQAMLELEEMRQNMARMEDERAAMVAEVEAQIERALQSMIISESEPEDPNMVYSPRHSRPSSRRSSVTSASGGRMLRSFGTGSTLAEDREAEEAATAEEESGREYEKEEEYKDGKDGKSKDELEVEPKKLKRFSATNRDEGMITVDENITERSDKISKKVMEIQAKLESALAADNAASEGNDESEHDQDQDQTLVYQTPNSNTNNRPTRPHRPARLTQPPAIQRHTRTELPSPETPRTKFNHAESADEDTSNVVPSPPITPRNPKPAEPIARSPSPPLPVPLTPAGTVTEDSDTDFQSAYSQSPGPGDDASSAEEDNGRREPEHEPSTATASETEYNIPGGISVTAQKNLNTLKELASWTRTRASSTASRATTATATVAASDVPDVPSRKVAA</sequence>
<dbReference type="GO" id="GO:0031410">
    <property type="term" value="C:cytoplasmic vesicle"/>
    <property type="evidence" value="ECO:0007669"/>
    <property type="project" value="TreeGrafter"/>
</dbReference>
<dbReference type="GO" id="GO:0032483">
    <property type="term" value="P:regulation of Rab protein signal transduction"/>
    <property type="evidence" value="ECO:0007669"/>
    <property type="project" value="TreeGrafter"/>
</dbReference>
<evidence type="ECO:0000313" key="5">
    <source>
        <dbReference type="Proteomes" id="UP000054279"/>
    </source>
</evidence>
<dbReference type="AlphaFoldDB" id="A0A0C9TZE2"/>
<keyword evidence="1" id="KW-0175">Coiled coil</keyword>
<feature type="compositionally biased region" description="Basic and acidic residues" evidence="2">
    <location>
        <begin position="865"/>
        <end position="893"/>
    </location>
</feature>
<dbReference type="Gene3D" id="3.40.50.11500">
    <property type="match status" value="1"/>
</dbReference>
<dbReference type="SMART" id="SM00799">
    <property type="entry name" value="DENN"/>
    <property type="match status" value="1"/>
</dbReference>
<feature type="region of interest" description="Disordered" evidence="2">
    <location>
        <begin position="936"/>
        <end position="1106"/>
    </location>
</feature>
<protein>
    <recommendedName>
        <fullName evidence="3">cDENN domain-containing protein</fullName>
    </recommendedName>
</protein>
<dbReference type="EMBL" id="KN837344">
    <property type="protein sequence ID" value="KIJ27189.1"/>
    <property type="molecule type" value="Genomic_DNA"/>
</dbReference>
<dbReference type="PANTHER" id="PTHR12296">
    <property type="entry name" value="DENN DOMAIN-CONTAINING PROTEIN 4"/>
    <property type="match status" value="1"/>
</dbReference>
<evidence type="ECO:0000256" key="2">
    <source>
        <dbReference type="SAM" id="MobiDB-lite"/>
    </source>
</evidence>
<feature type="compositionally biased region" description="Acidic residues" evidence="2">
    <location>
        <begin position="854"/>
        <end position="864"/>
    </location>
</feature>
<feature type="compositionally biased region" description="Pro residues" evidence="2">
    <location>
        <begin position="1020"/>
        <end position="1032"/>
    </location>
</feature>
<dbReference type="Pfam" id="PF02141">
    <property type="entry name" value="DENN"/>
    <property type="match status" value="1"/>
</dbReference>
<feature type="compositionally biased region" description="Polar residues" evidence="2">
    <location>
        <begin position="1060"/>
        <end position="1069"/>
    </location>
</feature>
<keyword evidence="5" id="KW-1185">Reference proteome</keyword>
<organism evidence="4 5">
    <name type="scientific">Sphaerobolus stellatus (strain SS14)</name>
    <dbReference type="NCBI Taxonomy" id="990650"/>
    <lineage>
        <taxon>Eukaryota</taxon>
        <taxon>Fungi</taxon>
        <taxon>Dikarya</taxon>
        <taxon>Basidiomycota</taxon>
        <taxon>Agaricomycotina</taxon>
        <taxon>Agaricomycetes</taxon>
        <taxon>Phallomycetidae</taxon>
        <taxon>Geastrales</taxon>
        <taxon>Sphaerobolaceae</taxon>
        <taxon>Sphaerobolus</taxon>
    </lineage>
</organism>
<gene>
    <name evidence="4" type="ORF">M422DRAFT_236206</name>
</gene>
<feature type="compositionally biased region" description="Low complexity" evidence="2">
    <location>
        <begin position="828"/>
        <end position="839"/>
    </location>
</feature>
<feature type="region of interest" description="Disordered" evidence="2">
    <location>
        <begin position="807"/>
        <end position="919"/>
    </location>
</feature>
<feature type="region of interest" description="Disordered" evidence="2">
    <location>
        <begin position="1125"/>
        <end position="1158"/>
    </location>
</feature>
<feature type="compositionally biased region" description="Acidic residues" evidence="2">
    <location>
        <begin position="300"/>
        <end position="309"/>
    </location>
</feature>
<name>A0A0C9TZE2_SPHS4</name>
<feature type="region of interest" description="Disordered" evidence="2">
    <location>
        <begin position="252"/>
        <end position="309"/>
    </location>
</feature>
<accession>A0A0C9TZE2</accession>